<accession>A0A0N0V7V2</accession>
<dbReference type="Proteomes" id="UP000037904">
    <property type="component" value="Unassembled WGS sequence"/>
</dbReference>
<dbReference type="AlphaFoldDB" id="A0A0N0V7V2"/>
<dbReference type="EMBL" id="JXCE01000025">
    <property type="protein sequence ID" value="KPA44481.1"/>
    <property type="molecule type" value="Genomic_DNA"/>
</dbReference>
<sequence>MYSFHTNHDHAAGPTHRSMLPQTPIYHRNQHTSSNPEDETDLDYFPMRGSRTCLDIIRRRVDRRMELSVDMCDPHTEGGNRDWALLFHDPFFGNAYRFRMADGPSIGEPWRFEFEWGCPNPFPTPARRHFIARMPERQCHRIYATARRTRGRFCQQWVIDVIRDLESQSLVPPGKGTELTQFLETDLYPEVQVSYDDQLSMIERERAGLFGNPVLHLNFGRSHWRANILNRLEGRIVQQMLRMGLDFEIQIRINDRSDRIEATWLEWTG</sequence>
<comment type="caution">
    <text evidence="2">The sequence shown here is derived from an EMBL/GenBank/DDBJ whole genome shotgun (WGS) entry which is preliminary data.</text>
</comment>
<keyword evidence="3" id="KW-1185">Reference proteome</keyword>
<name>A0A0N0V7V2_FUSLA</name>
<evidence type="ECO:0000256" key="1">
    <source>
        <dbReference type="SAM" id="MobiDB-lite"/>
    </source>
</evidence>
<organism evidence="2 3">
    <name type="scientific">Fusarium langsethiae</name>
    <dbReference type="NCBI Taxonomy" id="179993"/>
    <lineage>
        <taxon>Eukaryota</taxon>
        <taxon>Fungi</taxon>
        <taxon>Dikarya</taxon>
        <taxon>Ascomycota</taxon>
        <taxon>Pezizomycotina</taxon>
        <taxon>Sordariomycetes</taxon>
        <taxon>Hypocreomycetidae</taxon>
        <taxon>Hypocreales</taxon>
        <taxon>Nectriaceae</taxon>
        <taxon>Fusarium</taxon>
    </lineage>
</organism>
<proteinExistence type="predicted"/>
<protein>
    <submittedName>
        <fullName evidence="2">Uncharacterized protein</fullName>
    </submittedName>
</protein>
<dbReference type="OrthoDB" id="5296964at2759"/>
<feature type="region of interest" description="Disordered" evidence="1">
    <location>
        <begin position="1"/>
        <end position="21"/>
    </location>
</feature>
<gene>
    <name evidence="2" type="ORF">FLAG1_02531</name>
</gene>
<feature type="compositionally biased region" description="Basic and acidic residues" evidence="1">
    <location>
        <begin position="1"/>
        <end position="11"/>
    </location>
</feature>
<evidence type="ECO:0000313" key="2">
    <source>
        <dbReference type="EMBL" id="KPA44481.1"/>
    </source>
</evidence>
<evidence type="ECO:0000313" key="3">
    <source>
        <dbReference type="Proteomes" id="UP000037904"/>
    </source>
</evidence>
<reference evidence="2 3" key="1">
    <citation type="submission" date="2015-04" db="EMBL/GenBank/DDBJ databases">
        <title>The draft genome sequence of Fusarium langsethiae, a T-2/HT-2 mycotoxin producer.</title>
        <authorList>
            <person name="Lysoe E."/>
            <person name="Divon H.H."/>
            <person name="Terzi V."/>
            <person name="Orru L."/>
            <person name="Lamontanara A."/>
            <person name="Kolseth A.-K."/>
            <person name="Frandsen R.J."/>
            <person name="Nielsen K."/>
            <person name="Thrane U."/>
        </authorList>
    </citation>
    <scope>NUCLEOTIDE SEQUENCE [LARGE SCALE GENOMIC DNA]</scope>
    <source>
        <strain evidence="2 3">Fl201059</strain>
    </source>
</reference>